<dbReference type="Proteomes" id="UP000176822">
    <property type="component" value="Unassembled WGS sequence"/>
</dbReference>
<gene>
    <name evidence="2" type="ORF">A2972_03230</name>
</gene>
<keyword evidence="1" id="KW-0472">Membrane</keyword>
<proteinExistence type="predicted"/>
<dbReference type="EMBL" id="MEXM01000025">
    <property type="protein sequence ID" value="OGD00955.1"/>
    <property type="molecule type" value="Genomic_DNA"/>
</dbReference>
<feature type="transmembrane region" description="Helical" evidence="1">
    <location>
        <begin position="6"/>
        <end position="26"/>
    </location>
</feature>
<evidence type="ECO:0000256" key="1">
    <source>
        <dbReference type="SAM" id="Phobius"/>
    </source>
</evidence>
<feature type="transmembrane region" description="Helical" evidence="1">
    <location>
        <begin position="140"/>
        <end position="159"/>
    </location>
</feature>
<evidence type="ECO:0008006" key="4">
    <source>
        <dbReference type="Google" id="ProtNLM"/>
    </source>
</evidence>
<feature type="transmembrane region" description="Helical" evidence="1">
    <location>
        <begin position="92"/>
        <end position="109"/>
    </location>
</feature>
<evidence type="ECO:0000313" key="2">
    <source>
        <dbReference type="EMBL" id="OGD00955.1"/>
    </source>
</evidence>
<organism evidence="2 3">
    <name type="scientific">Candidatus Amesbacteria bacterium RIFCSPLOWO2_01_FULL_47_33</name>
    <dbReference type="NCBI Taxonomy" id="1797258"/>
    <lineage>
        <taxon>Bacteria</taxon>
        <taxon>Candidatus Amesiibacteriota</taxon>
    </lineage>
</organism>
<keyword evidence="1" id="KW-1133">Transmembrane helix</keyword>
<comment type="caution">
    <text evidence="2">The sequence shown here is derived from an EMBL/GenBank/DDBJ whole genome shotgun (WGS) entry which is preliminary data.</text>
</comment>
<reference evidence="2 3" key="1">
    <citation type="journal article" date="2016" name="Nat. Commun.">
        <title>Thousands of microbial genomes shed light on interconnected biogeochemical processes in an aquifer system.</title>
        <authorList>
            <person name="Anantharaman K."/>
            <person name="Brown C.T."/>
            <person name="Hug L.A."/>
            <person name="Sharon I."/>
            <person name="Castelle C.J."/>
            <person name="Probst A.J."/>
            <person name="Thomas B.C."/>
            <person name="Singh A."/>
            <person name="Wilkins M.J."/>
            <person name="Karaoz U."/>
            <person name="Brodie E.L."/>
            <person name="Williams K.H."/>
            <person name="Hubbard S.S."/>
            <person name="Banfield J.F."/>
        </authorList>
    </citation>
    <scope>NUCLEOTIDE SEQUENCE [LARGE SCALE GENOMIC DNA]</scope>
</reference>
<dbReference type="AlphaFoldDB" id="A0A1F4Z3Y7"/>
<feature type="transmembrane region" description="Helical" evidence="1">
    <location>
        <begin position="116"/>
        <end position="134"/>
    </location>
</feature>
<protein>
    <recommendedName>
        <fullName evidence="4">Glycosyltransferase RgtA/B/C/D-like domain-containing protein</fullName>
    </recommendedName>
</protein>
<sequence>MSRPSSLTKTAIIVAVFAIAVGVRFFNYQNRIIFGPEQAMSLLISGQMLEKPSLLGQPYFRTTSRGHQLFTAPFFNYSLVPLMLLFKYRPMPITVFFTLLNLLTGLTLYHLTKKVFNFWTALFSSILFLFSSFMVGHSLFIWSLNWLPLLGLLVLFGLYRFYQTRSTQYSLYLGFLSGLILGLEYFYLLTLILVVGILLYYSKSKIKNAFYYLLGSIFAGMPMILFDLKHYFYHTRSVWQYFMDTLANPGQGHITYYHFLHFWPLLAILGGNILTRLWSKKRFLPVVTIIFLYMFLNLDLQPKLPAGVSLADWESAASVIADQRPENFNVASLLDFDTRAHQLRYFLKYYFHLEPEVYDNYNRISALYVLAPEEANLSPVNYELNSFYPYKVQKLSTNESGYSVYKLIK</sequence>
<feature type="transmembrane region" description="Helical" evidence="1">
    <location>
        <begin position="254"/>
        <end position="277"/>
    </location>
</feature>
<accession>A0A1F4Z3Y7</accession>
<keyword evidence="1" id="KW-0812">Transmembrane</keyword>
<feature type="transmembrane region" description="Helical" evidence="1">
    <location>
        <begin position="210"/>
        <end position="233"/>
    </location>
</feature>
<feature type="transmembrane region" description="Helical" evidence="1">
    <location>
        <begin position="283"/>
        <end position="300"/>
    </location>
</feature>
<evidence type="ECO:0000313" key="3">
    <source>
        <dbReference type="Proteomes" id="UP000176822"/>
    </source>
</evidence>
<name>A0A1F4Z3Y7_9BACT</name>
<feature type="transmembrane region" description="Helical" evidence="1">
    <location>
        <begin position="171"/>
        <end position="198"/>
    </location>
</feature>